<gene>
    <name evidence="8" type="ORF">KOF26_01220</name>
</gene>
<dbReference type="Proteomes" id="UP000776276">
    <property type="component" value="Unassembled WGS sequence"/>
</dbReference>
<keyword evidence="3 6" id="KW-0812">Transmembrane</keyword>
<comment type="subcellular location">
    <subcellularLocation>
        <location evidence="1">Cell membrane</location>
        <topology evidence="1">Multi-pass membrane protein</topology>
    </subcellularLocation>
</comment>
<dbReference type="PANTHER" id="PTHR42709:SF6">
    <property type="entry name" value="UNDECAPRENYL PHOSPHATE TRANSPORTER A"/>
    <property type="match status" value="1"/>
</dbReference>
<dbReference type="RefSeq" id="WP_216318717.1">
    <property type="nucleotide sequence ID" value="NZ_JAHKRT010000001.1"/>
</dbReference>
<accession>A0ABS6BDS3</accession>
<protein>
    <submittedName>
        <fullName evidence="8">DedA family protein</fullName>
    </submittedName>
</protein>
<keyword evidence="5 6" id="KW-0472">Membrane</keyword>
<proteinExistence type="predicted"/>
<evidence type="ECO:0000259" key="7">
    <source>
        <dbReference type="Pfam" id="PF09335"/>
    </source>
</evidence>
<dbReference type="PANTHER" id="PTHR42709">
    <property type="entry name" value="ALKALINE PHOSPHATASE LIKE PROTEIN"/>
    <property type="match status" value="1"/>
</dbReference>
<evidence type="ECO:0000313" key="9">
    <source>
        <dbReference type="Proteomes" id="UP000776276"/>
    </source>
</evidence>
<evidence type="ECO:0000256" key="2">
    <source>
        <dbReference type="ARBA" id="ARBA00022475"/>
    </source>
</evidence>
<evidence type="ECO:0000256" key="1">
    <source>
        <dbReference type="ARBA" id="ARBA00004651"/>
    </source>
</evidence>
<dbReference type="InterPro" id="IPR051311">
    <property type="entry name" value="DedA_domain"/>
</dbReference>
<feature type="transmembrane region" description="Helical" evidence="6">
    <location>
        <begin position="50"/>
        <end position="71"/>
    </location>
</feature>
<keyword evidence="2" id="KW-1003">Cell membrane</keyword>
<comment type="caution">
    <text evidence="8">The sequence shown here is derived from an EMBL/GenBank/DDBJ whole genome shotgun (WGS) entry which is preliminary data.</text>
</comment>
<dbReference type="Pfam" id="PF09335">
    <property type="entry name" value="VTT_dom"/>
    <property type="match status" value="1"/>
</dbReference>
<sequence>MTEWVNGLVDQLGYGGILFLMFLETIFPPIPSEVIMPLAGVAAARGDLSLAGVIAAGTAGAMAGNTVWYYVARWLGLARFRPLVIRYGRIFTLTVEELDRVDAMFGRRGHWFVCIGRVTPNLRSLVSVPAGLFGMRLVPFLIFSTIGTACWTGALAAAGYVLRARYAGIETVLGPASLAVMLLLAGLYVVRLIRRL</sequence>
<keyword evidence="9" id="KW-1185">Reference proteome</keyword>
<evidence type="ECO:0000313" key="8">
    <source>
        <dbReference type="EMBL" id="MBU3076470.1"/>
    </source>
</evidence>
<dbReference type="InterPro" id="IPR032816">
    <property type="entry name" value="VTT_dom"/>
</dbReference>
<evidence type="ECO:0000256" key="3">
    <source>
        <dbReference type="ARBA" id="ARBA00022692"/>
    </source>
</evidence>
<feature type="domain" description="VTT" evidence="7">
    <location>
        <begin position="30"/>
        <end position="160"/>
    </location>
</feature>
<name>A0ABS6BDS3_9SPHN</name>
<dbReference type="EMBL" id="JAHKRT010000001">
    <property type="protein sequence ID" value="MBU3076470.1"/>
    <property type="molecule type" value="Genomic_DNA"/>
</dbReference>
<keyword evidence="4 6" id="KW-1133">Transmembrane helix</keyword>
<feature type="transmembrane region" description="Helical" evidence="6">
    <location>
        <begin position="172"/>
        <end position="190"/>
    </location>
</feature>
<evidence type="ECO:0000256" key="6">
    <source>
        <dbReference type="SAM" id="Phobius"/>
    </source>
</evidence>
<evidence type="ECO:0000256" key="5">
    <source>
        <dbReference type="ARBA" id="ARBA00023136"/>
    </source>
</evidence>
<feature type="transmembrane region" description="Helical" evidence="6">
    <location>
        <begin position="137"/>
        <end position="160"/>
    </location>
</feature>
<feature type="transmembrane region" description="Helical" evidence="6">
    <location>
        <begin position="12"/>
        <end position="30"/>
    </location>
</feature>
<reference evidence="8 9" key="1">
    <citation type="submission" date="2021-06" db="EMBL/GenBank/DDBJ databases">
        <title>Sphingomonas sp. XMGL2, whole genome shotgun sequencing project.</title>
        <authorList>
            <person name="Zhao G."/>
            <person name="Shen L."/>
        </authorList>
    </citation>
    <scope>NUCLEOTIDE SEQUENCE [LARGE SCALE GENOMIC DNA]</scope>
    <source>
        <strain evidence="8 9">XMGL2</strain>
    </source>
</reference>
<evidence type="ECO:0000256" key="4">
    <source>
        <dbReference type="ARBA" id="ARBA00022989"/>
    </source>
</evidence>
<organism evidence="8 9">
    <name type="scientific">Sphingomonas quercus</name>
    <dbReference type="NCBI Taxonomy" id="2842451"/>
    <lineage>
        <taxon>Bacteria</taxon>
        <taxon>Pseudomonadati</taxon>
        <taxon>Pseudomonadota</taxon>
        <taxon>Alphaproteobacteria</taxon>
        <taxon>Sphingomonadales</taxon>
        <taxon>Sphingomonadaceae</taxon>
        <taxon>Sphingomonas</taxon>
    </lineage>
</organism>